<dbReference type="HOGENOM" id="CLU_1253645_0_0_2"/>
<dbReference type="KEGG" id="teu:TEU_06710"/>
<dbReference type="Pfam" id="PF01966">
    <property type="entry name" value="HD"/>
    <property type="match status" value="1"/>
</dbReference>
<feature type="domain" description="HD Cas3-type" evidence="4">
    <location>
        <begin position="37"/>
        <end position="185"/>
    </location>
</feature>
<reference evidence="5 6" key="1">
    <citation type="journal article" date="2015" name="Int. J. Syst. Evol. Microbiol.">
        <title>Thermococcus eurythermalis sp. nov., a conditional piezophilic hyperthermophilic archaeon with a wide temperature range isolated from an oil-immersed chimney in the Guaymas Basin.</title>
        <authorList>
            <person name="Zhao W."/>
            <person name="Zeng X."/>
            <person name="Xiao X."/>
        </authorList>
    </citation>
    <scope>NUCLEOTIDE SEQUENCE [LARGE SCALE GENOMIC DNA]</scope>
    <source>
        <strain evidence="5 6">A501</strain>
    </source>
</reference>
<organism evidence="5 6">
    <name type="scientific">Thermococcus eurythermalis</name>
    <dbReference type="NCBI Taxonomy" id="1505907"/>
    <lineage>
        <taxon>Archaea</taxon>
        <taxon>Methanobacteriati</taxon>
        <taxon>Methanobacteriota</taxon>
        <taxon>Thermococci</taxon>
        <taxon>Thermococcales</taxon>
        <taxon>Thermococcaceae</taxon>
        <taxon>Thermococcus</taxon>
    </lineage>
</organism>
<accession>A0A097QU79</accession>
<name>A0A097QU79_9EURY</name>
<dbReference type="GeneID" id="25153126"/>
<evidence type="ECO:0000259" key="4">
    <source>
        <dbReference type="PROSITE" id="PS51643"/>
    </source>
</evidence>
<keyword evidence="3" id="KW-0051">Antiviral defense</keyword>
<dbReference type="RefSeq" id="WP_050003015.1">
    <property type="nucleotide sequence ID" value="NZ_CP008887.1"/>
</dbReference>
<evidence type="ECO:0000256" key="2">
    <source>
        <dbReference type="ARBA" id="ARBA00022801"/>
    </source>
</evidence>
<sequence>MRPCAYFSNGKCIETMEAHIRRGLELIDCLYLARNYGAFLGRLLELNPTAAGDLLRKAYVLHDVGKCLEMFQNRRGGFGYHEFYSYLVARKVLAGFGEAGDIASVAILLHHHDWIRKTIVKRPPSLRLAEECPGLIQALSGLEVPDKIPWSEPVEEYSCVEKTLKRSLRAVYTLLLPIVVADNYAAACNRGGKGSTLGKEILETLKVRGWDLAGCLPGGL</sequence>
<dbReference type="PROSITE" id="PS51643">
    <property type="entry name" value="HD_CAS3"/>
    <property type="match status" value="1"/>
</dbReference>
<protein>
    <submittedName>
        <fullName evidence="5">Hydrolase</fullName>
    </submittedName>
</protein>
<dbReference type="Gene3D" id="1.10.3210.30">
    <property type="match status" value="1"/>
</dbReference>
<evidence type="ECO:0000313" key="6">
    <source>
        <dbReference type="Proteomes" id="UP000029980"/>
    </source>
</evidence>
<dbReference type="GO" id="GO:0016787">
    <property type="term" value="F:hydrolase activity"/>
    <property type="evidence" value="ECO:0007669"/>
    <property type="project" value="UniProtKB-KW"/>
</dbReference>
<evidence type="ECO:0000256" key="3">
    <source>
        <dbReference type="ARBA" id="ARBA00023118"/>
    </source>
</evidence>
<dbReference type="GO" id="GO:0046872">
    <property type="term" value="F:metal ion binding"/>
    <property type="evidence" value="ECO:0007669"/>
    <property type="project" value="UniProtKB-KW"/>
</dbReference>
<dbReference type="Proteomes" id="UP000029980">
    <property type="component" value="Chromosome"/>
</dbReference>
<keyword evidence="1" id="KW-0479">Metal-binding</keyword>
<gene>
    <name evidence="5" type="ORF">TEU_06710</name>
</gene>
<dbReference type="CDD" id="cd10013">
    <property type="entry name" value="Cas3''_I"/>
    <property type="match status" value="1"/>
</dbReference>
<keyword evidence="6" id="KW-1185">Reference proteome</keyword>
<dbReference type="STRING" id="1505907.TEU_06710"/>
<dbReference type="InterPro" id="IPR006483">
    <property type="entry name" value="CRISPR-assoc_Cas3_HD"/>
</dbReference>
<dbReference type="SUPFAM" id="SSF109604">
    <property type="entry name" value="HD-domain/PDEase-like"/>
    <property type="match status" value="1"/>
</dbReference>
<dbReference type="InterPro" id="IPR038257">
    <property type="entry name" value="CRISPR-assoc_Cas3_HD_sf"/>
</dbReference>
<dbReference type="AlphaFoldDB" id="A0A097QU79"/>
<evidence type="ECO:0000256" key="1">
    <source>
        <dbReference type="ARBA" id="ARBA00022723"/>
    </source>
</evidence>
<dbReference type="OrthoDB" id="38882at2157"/>
<evidence type="ECO:0000313" key="5">
    <source>
        <dbReference type="EMBL" id="AIU70041.1"/>
    </source>
</evidence>
<dbReference type="EMBL" id="CP008887">
    <property type="protein sequence ID" value="AIU70041.1"/>
    <property type="molecule type" value="Genomic_DNA"/>
</dbReference>
<keyword evidence="2 5" id="KW-0378">Hydrolase</keyword>
<dbReference type="GO" id="GO:0051607">
    <property type="term" value="P:defense response to virus"/>
    <property type="evidence" value="ECO:0007669"/>
    <property type="project" value="UniProtKB-KW"/>
</dbReference>
<proteinExistence type="predicted"/>
<dbReference type="InterPro" id="IPR006674">
    <property type="entry name" value="HD_domain"/>
</dbReference>